<evidence type="ECO:0000256" key="4">
    <source>
        <dbReference type="ARBA" id="ARBA00022989"/>
    </source>
</evidence>
<keyword evidence="8" id="KW-1185">Reference proteome</keyword>
<dbReference type="GO" id="GO:0022857">
    <property type="term" value="F:transmembrane transporter activity"/>
    <property type="evidence" value="ECO:0007669"/>
    <property type="project" value="InterPro"/>
</dbReference>
<evidence type="ECO:0000256" key="2">
    <source>
        <dbReference type="ARBA" id="ARBA00005982"/>
    </source>
</evidence>
<keyword evidence="4 6" id="KW-1133">Transmembrane helix</keyword>
<evidence type="ECO:0000256" key="3">
    <source>
        <dbReference type="ARBA" id="ARBA00022692"/>
    </source>
</evidence>
<evidence type="ECO:0000256" key="5">
    <source>
        <dbReference type="ARBA" id="ARBA00023136"/>
    </source>
</evidence>
<feature type="transmembrane region" description="Helical" evidence="6">
    <location>
        <begin position="216"/>
        <end position="236"/>
    </location>
</feature>
<keyword evidence="3 6" id="KW-0812">Transmembrane</keyword>
<organism evidence="7 8">
    <name type="scientific">Canna indica</name>
    <name type="common">Indian-shot</name>
    <dbReference type="NCBI Taxonomy" id="4628"/>
    <lineage>
        <taxon>Eukaryota</taxon>
        <taxon>Viridiplantae</taxon>
        <taxon>Streptophyta</taxon>
        <taxon>Embryophyta</taxon>
        <taxon>Tracheophyta</taxon>
        <taxon>Spermatophyta</taxon>
        <taxon>Magnoliopsida</taxon>
        <taxon>Liliopsida</taxon>
        <taxon>Zingiberales</taxon>
        <taxon>Cannaceae</taxon>
        <taxon>Canna</taxon>
    </lineage>
</organism>
<keyword evidence="5 6" id="KW-0472">Membrane</keyword>
<comment type="similarity">
    <text evidence="2">Belongs to the major facilitator superfamily. Proton-dependent oligopeptide transporter (POT/PTR) (TC 2.A.17) family.</text>
</comment>
<gene>
    <name evidence="7" type="ORF">Cni_G21322</name>
</gene>
<feature type="transmembrane region" description="Helical" evidence="6">
    <location>
        <begin position="336"/>
        <end position="354"/>
    </location>
</feature>
<evidence type="ECO:0000256" key="6">
    <source>
        <dbReference type="SAM" id="Phobius"/>
    </source>
</evidence>
<name>A0AAQ3QLK2_9LILI</name>
<proteinExistence type="inferred from homology"/>
<feature type="transmembrane region" description="Helical" evidence="6">
    <location>
        <begin position="181"/>
        <end position="204"/>
    </location>
</feature>
<dbReference type="InterPro" id="IPR036259">
    <property type="entry name" value="MFS_trans_sf"/>
</dbReference>
<dbReference type="PANTHER" id="PTHR11654">
    <property type="entry name" value="OLIGOPEPTIDE TRANSPORTER-RELATED"/>
    <property type="match status" value="1"/>
</dbReference>
<dbReference type="Gene3D" id="1.20.1250.20">
    <property type="entry name" value="MFS general substrate transporter like domains"/>
    <property type="match status" value="1"/>
</dbReference>
<protein>
    <submittedName>
        <fullName evidence="7">Protein NRT1/ PTR FAMILY 2.7-like</fullName>
    </submittedName>
</protein>
<dbReference type="SUPFAM" id="SSF103473">
    <property type="entry name" value="MFS general substrate transporter"/>
    <property type="match status" value="1"/>
</dbReference>
<sequence>MVLESSGVRRSWLQSKESSSSANASFRVYYGVATGAVPFLWESEPGTPKHTISAAALPALSPPPSYFYRKKNKDVESAAHESSSSKSLVHHLLRKMMLRRKFRKASITSLLSPSSSTTFSCSSEFADESPTSTSCFRLLGRQDAWICGGDTGPDGSIGKPWSICSVEQVEDLKALLRVFPLWSSAICLGVSIGMQLTISGLQALTMDRSLGPSITVPVGTFLICSFVATLLTLFLLDRFFFPLWHKLAARTPTTLQRIGLGHAIMVASMAASALVERKRASVVHPHHAEGRAEWTVPMSALWLLLPLGVAGVSDAFHFPAQVALYYQAFPGSKRNTATGVMALIIARICTGVLFEQRRRGLGSEVH</sequence>
<dbReference type="Proteomes" id="UP001327560">
    <property type="component" value="Chromosome 7"/>
</dbReference>
<comment type="subcellular location">
    <subcellularLocation>
        <location evidence="1">Membrane</location>
        <topology evidence="1">Multi-pass membrane protein</topology>
    </subcellularLocation>
</comment>
<dbReference type="InterPro" id="IPR000109">
    <property type="entry name" value="POT_fam"/>
</dbReference>
<feature type="transmembrane region" description="Helical" evidence="6">
    <location>
        <begin position="296"/>
        <end position="316"/>
    </location>
</feature>
<dbReference type="Pfam" id="PF00854">
    <property type="entry name" value="PTR2"/>
    <property type="match status" value="1"/>
</dbReference>
<dbReference type="AlphaFoldDB" id="A0AAQ3QLK2"/>
<dbReference type="EMBL" id="CP136896">
    <property type="protein sequence ID" value="WOL12555.1"/>
    <property type="molecule type" value="Genomic_DNA"/>
</dbReference>
<evidence type="ECO:0000313" key="8">
    <source>
        <dbReference type="Proteomes" id="UP001327560"/>
    </source>
</evidence>
<dbReference type="GO" id="GO:0016020">
    <property type="term" value="C:membrane"/>
    <property type="evidence" value="ECO:0007669"/>
    <property type="project" value="UniProtKB-SubCell"/>
</dbReference>
<reference evidence="7 8" key="1">
    <citation type="submission" date="2023-10" db="EMBL/GenBank/DDBJ databases">
        <title>Chromosome-scale genome assembly provides insights into flower coloration mechanisms of Canna indica.</title>
        <authorList>
            <person name="Li C."/>
        </authorList>
    </citation>
    <scope>NUCLEOTIDE SEQUENCE [LARGE SCALE GENOMIC DNA]</scope>
    <source>
        <tissue evidence="7">Flower</tissue>
    </source>
</reference>
<evidence type="ECO:0000256" key="1">
    <source>
        <dbReference type="ARBA" id="ARBA00004141"/>
    </source>
</evidence>
<evidence type="ECO:0000313" key="7">
    <source>
        <dbReference type="EMBL" id="WOL12555.1"/>
    </source>
</evidence>
<accession>A0AAQ3QLK2</accession>